<dbReference type="GO" id="GO:0060271">
    <property type="term" value="P:cilium assembly"/>
    <property type="evidence" value="ECO:0007669"/>
    <property type="project" value="TreeGrafter"/>
</dbReference>
<reference evidence="3" key="1">
    <citation type="submission" date="2025-08" db="UniProtKB">
        <authorList>
            <consortium name="RefSeq"/>
        </authorList>
    </citation>
    <scope>IDENTIFICATION</scope>
    <source>
        <tissue evidence="3">Brain</tissue>
    </source>
</reference>
<feature type="compositionally biased region" description="Basic and acidic residues" evidence="1">
    <location>
        <begin position="3167"/>
        <end position="3178"/>
    </location>
</feature>
<feature type="region of interest" description="Disordered" evidence="1">
    <location>
        <begin position="1498"/>
        <end position="1533"/>
    </location>
</feature>
<feature type="compositionally biased region" description="Polar residues" evidence="1">
    <location>
        <begin position="3150"/>
        <end position="3166"/>
    </location>
</feature>
<evidence type="ECO:0000313" key="2">
    <source>
        <dbReference type="Proteomes" id="UP000694890"/>
    </source>
</evidence>
<feature type="region of interest" description="Disordered" evidence="1">
    <location>
        <begin position="1859"/>
        <end position="1884"/>
    </location>
</feature>
<protein>
    <submittedName>
        <fullName evidence="3">Ciliogenesis and planar polarity effector 1</fullName>
    </submittedName>
</protein>
<evidence type="ECO:0000313" key="3">
    <source>
        <dbReference type="RefSeq" id="XP_050928764.1"/>
    </source>
</evidence>
<accession>A0AAJ8BBJ3</accession>
<organism evidence="2 3">
    <name type="scientific">Lates calcarifer</name>
    <name type="common">Barramundi</name>
    <name type="synonym">Holocentrus calcarifer</name>
    <dbReference type="NCBI Taxonomy" id="8187"/>
    <lineage>
        <taxon>Eukaryota</taxon>
        <taxon>Metazoa</taxon>
        <taxon>Chordata</taxon>
        <taxon>Craniata</taxon>
        <taxon>Vertebrata</taxon>
        <taxon>Euteleostomi</taxon>
        <taxon>Actinopterygii</taxon>
        <taxon>Neopterygii</taxon>
        <taxon>Teleostei</taxon>
        <taxon>Neoteleostei</taxon>
        <taxon>Acanthomorphata</taxon>
        <taxon>Carangaria</taxon>
        <taxon>Carangaria incertae sedis</taxon>
        <taxon>Centropomidae</taxon>
        <taxon>Lates</taxon>
    </lineage>
</organism>
<dbReference type="Pfam" id="PF15392">
    <property type="entry name" value="Joubert"/>
    <property type="match status" value="1"/>
</dbReference>
<feature type="region of interest" description="Disordered" evidence="1">
    <location>
        <begin position="1919"/>
        <end position="1958"/>
    </location>
</feature>
<sequence length="3251" mass="360490">MELKLEVVLSSSIKRKKPWPRFCWLGQEKESVFLLDDKRISEINMVSGRTKKRTPKLHPLLSSVVKMASSHNGMWLCGLLVSGELFLWNRDKDLLKTAAAAPEVVQMLTSGQGNAARLSLQVSGDGMRVLLVAITGQVFLWECMDVRDLTGVRDGTVKGHWAHIQPLEKTILPSQQDKEASQHTIFVKTEAMGDACLSALVFTSGKNLIITCLKIQWEEGHMRVGSSGYSIQWATKTHPMSHLTPPCQPVKSRGALVPAFSPDGRLLAIVLNQRQPKATQVLYVSTQNFVSVSSGLGGCGSKKMEIPSKYIRSYWVGSVSWSPSGLFLACVLKRGSLLMVARLGGLLTLTSTGCSVDFGPAQFLPLHPLVTYRPPVSAGKGEASMSSSSLSVQDILRQRYSVTWHPRLLYLIVSDGYMATVMRVLDRPSPAVFLKTLLKDTSKDLEKASRILDKSQIHVRAWLESVSCLNLDSSLEALNPTATCGPTTTDSVFSAATERSTLPLFLQDQGTLGGTKELLEKVQTFFEDDSDLDGPPAGSHLEAGGRLEFASMFDTLHALDTHTDSGLITGPDYQKDFAETERKTSLHRELGKIQSKLLTAWAFSMSLGNAVEHRAGLLKHILCCVVRFAALLHLIPSSTVHTGKKNTTVPTCLLHLIKALLSFLPWDSAHSDGPCCLGLVVELSKRLARLMLTPHPEFYQTGHCQLSSQNLSSTLHILQLVSDSLDHTYSLQQRTVWSSAEKESISRPPQLWPSDVHYVPLLQFEEKAKNLSSLHQEQPVPQRPSSRLFGVWQWVYKITQQYLEELERFKGCDGWEEEQQQLSLIMSQIQTALQATGGRLEEGPALLSYPGEHLFLCGMYPKSADAWQSQICEESVKSCDRRVFQETRLCLALLYSLLSQYCLREAQELGDHMARLILHRAGHQKDNMSCITDSLPCPWLPMDLQSEAACAVVQTLGRFMASYFTNQPLHILPPHNVTVLPPLHLPDAPSVGRLVPLCQEEVASAVRQQHLSEVWTVEYAQDLLLLGGLLPEAVWLAYHLGDWKTAVSLSLAYTSYCTDHFNFARLRRRELHLPTVLEAENIFQAELECLLGNKSNSQEHRDMDGDKSFIDPLEGEDWDSLQVSIQEILKASVMAGVNVMSSPLSSLLETAKDLCSCLPMLVPNGLYLPSPPLYCPQPSPNTQDPIGTTGQFAEVASRHKVSGVLQRLLLLLRSARCCHPAAQWYITHLRHARHLLYKIKKKYSYPAAAEEERAFPDGLMKFVTRSGFFRRGLNKDSHLDPDTIQIIICFRELCGLCWMLHVRDQLSISCRKYQAARQQSRDEQVSGDSEVRSSCIDALQWACRFLPFSRFLNAEEILQDILLSLVSELPPASLVADMLVRAFPQEEESVRVPLREKYNSLLQRLRQCSVLEGEKEEVDELMMVLIQDKHRQRRKHLGRLRRHLAPPELHLWEKEEEEEDRGSKHGMAVLRQLSLGTSLSTSTLTDCGFPPVCSDGDTAENTSEAISPEQHSQLMTRDKKAKKGRDRQYAKKTAVKIKNAIQEETHLDDTKGSEKSSLPVVGTWEFELEDEEYLNFLELFLSYVLEKDSADGGDSGSELPLLKSFSSQLRERELHSLTFDVLTSIHRRQRDGHHPGRKHWSNDPPVFRAGCCYKPVKQGTTPEPQTSSIWSEAPISRTSLSVSSLPGLRTGRQKGLFGLRQQSSVPLAQRMKGGQSASETSPVQSAFPMGQPPEASIFGSSTSVEAVIELQQGLDPKLEAQFPELGRLLEWMVRWADRRVLLGHHGKKKKERGGGAGGAANEGVVIRVKASAPAVLTSLSLLEWRYTALLGMDSYSAHIQVPETQWTVAPVLQPDVGRKLERESSVDTGYPGSANTPITGLDHNLQQGELSIGSRTDEPEELTFHRTPLSNDQDQLTLDAQRRQSHSQQLSLDDLDVTPEKEGKSSSSEGLEVSSSISHGNICTPETFFFCHPSSLQAPPHPEPQAPPIVQPEASVHAERTDSIGVLLPNTPVDPPSLQPQSSTAGAPTAVSTDPNQPSSTQTPPMRQRLGEDLFRLVQNINYMSLMEVLGASFSNLQLAQQSSALAQSNMNSSHPNVPSSYTTNFITQPNVLPVQTAISAAPQTQAGVPNSGSKNTHFSQAPVCMFADQPAVQSSGKTSPTDGQHQITRNLPSTVNSAGVNYQEMQPLTVQAESPEIQFRQNRRLIPSSQGLLATTDNSHAVPNAPMELPSNDSIQNDPASQVFGMKLLQLHRPPLPQQSAPHYPPVQVAQMLHTANLAPLESHQPKLKHSHHVASKRAEEEKRNGSSVPRRHLSFNHLHDPAPRNSQPQIQIPERSRGQEFLLLPPALTAHMPAPTQGLRLLHCEPAPHSNITFPKLPLPSFSRPSTAIAAPIGETPPIKLLHIESGPKMIVPVAAPSTQMTRLFSMEELTSSVIGKQNIEEAQLQLLRVDPPTESTRPATTFPSSNSSKRQRRREEKAGRARKTEVTFRPNEPIIPTQEPTEPVNAEPAAIEEITPGHDFAIPLGSFDSLLTGQRLLNKAISTSAELHAFASTCKRPPECHDAFTNTDPTSPPTLVDKAVSASVAPRIPKPQSSQNFQVCNEHPVQDTDDTPKKPEKILDLHGRQFISVLDLEDKALHHDLPLSLSPGTHDVPSVRPSSPTSAELHALATSVIRSAAAAADPQPSIVIPDNLLKPTIYPDFPEDSLPLSHIEPNTDQETVTSQDVADPTLDSTICRAIKTQSVGPHTASSSPPTVWFSSRLSELDAQLAALQNIADYLEMDFSNSRMLVNTIEKLTPVLTPDVKTTMAVKKTVRLSVPQEAWTPRSDTETEPNVHEEEEENQEPSFHYLSPSHGHRVGPAYLHTPPKTKDQLTEASGISHLWEDETLGQTGLSDTAEILDELVREGYLSPTDLDLSTSHIAHHNRLDQQQRSRMSQKSVLPEDERRELRIWMRRKQRERLVVYQKHRESLRERERKPFSTSGKVKSTNRNQTTIWRTREEKEKFMLLEQYNQRTHEACSLASDTLTTRPVPRSSSQAEAPPFPSTTRSTSAPPAGSTYRAYSVSANDKRITSQSGQTQPHLRPWTAEVQGRPSEDHSRRLGLHRPVTSLPRDRLSQVTRRGMLTDTKSHTKLLRAGRSEERHVGLQRKTQSTKSPSGATGIQREQTKTEDREKVNPWEPSSEMNRLLDLGESESNIVLAGLLDEQDDGARAGVSGMDWLDNLSESASSSSLSKIDWAAIERMVAAEDI</sequence>
<feature type="region of interest" description="Disordered" evidence="1">
    <location>
        <begin position="3140"/>
        <end position="3183"/>
    </location>
</feature>
<dbReference type="InterPro" id="IPR036322">
    <property type="entry name" value="WD40_repeat_dom_sf"/>
</dbReference>
<dbReference type="PANTHER" id="PTHR14492:SF4">
    <property type="entry name" value="CILIOGENESIS AND PLANAR POLARITY EFFECTOR 1"/>
    <property type="match status" value="1"/>
</dbReference>
<feature type="compositionally biased region" description="Polar residues" evidence="1">
    <location>
        <begin position="3025"/>
        <end position="3040"/>
    </location>
</feature>
<feature type="compositionally biased region" description="Basic and acidic residues" evidence="1">
    <location>
        <begin position="2476"/>
        <end position="2487"/>
    </location>
</feature>
<feature type="region of interest" description="Disordered" evidence="1">
    <location>
        <begin position="2452"/>
        <end position="2487"/>
    </location>
</feature>
<dbReference type="SUPFAM" id="SSF50978">
    <property type="entry name" value="WD40 repeat-like"/>
    <property type="match status" value="1"/>
</dbReference>
<feature type="compositionally biased region" description="Polar residues" evidence="1">
    <location>
        <begin position="2152"/>
        <end position="2170"/>
    </location>
</feature>
<feature type="region of interest" description="Disordered" evidence="1">
    <location>
        <begin position="2822"/>
        <end position="2874"/>
    </location>
</feature>
<dbReference type="GeneID" id="108879817"/>
<dbReference type="GO" id="GO:0035869">
    <property type="term" value="C:ciliary transition zone"/>
    <property type="evidence" value="ECO:0007669"/>
    <property type="project" value="TreeGrafter"/>
</dbReference>
<dbReference type="KEGG" id="lcf:108879817"/>
<name>A0AAJ8BBJ3_LATCA</name>
<feature type="region of interest" description="Disordered" evidence="1">
    <location>
        <begin position="2284"/>
        <end position="2331"/>
    </location>
</feature>
<dbReference type="CTD" id="65250"/>
<feature type="region of interest" description="Disordered" evidence="1">
    <location>
        <begin position="3025"/>
        <end position="3109"/>
    </location>
</feature>
<evidence type="ECO:0000256" key="1">
    <source>
        <dbReference type="SAM" id="MobiDB-lite"/>
    </source>
</evidence>
<feature type="compositionally biased region" description="Polar residues" evidence="1">
    <location>
        <begin position="1499"/>
        <end position="1515"/>
    </location>
</feature>
<feature type="compositionally biased region" description="Polar residues" evidence="1">
    <location>
        <begin position="1873"/>
        <end position="1884"/>
    </location>
</feature>
<feature type="compositionally biased region" description="Polar residues" evidence="1">
    <location>
        <begin position="2456"/>
        <end position="2471"/>
    </location>
</feature>
<proteinExistence type="predicted"/>
<feature type="compositionally biased region" description="Basic and acidic residues" evidence="1">
    <location>
        <begin position="2829"/>
        <end position="2838"/>
    </location>
</feature>
<dbReference type="PANTHER" id="PTHR14492">
    <property type="entry name" value="JBTS17"/>
    <property type="match status" value="1"/>
</dbReference>
<feature type="region of interest" description="Disordered" evidence="1">
    <location>
        <begin position="2151"/>
        <end position="2170"/>
    </location>
</feature>
<dbReference type="Proteomes" id="UP000694890">
    <property type="component" value="Linkage group LG9"/>
</dbReference>
<feature type="compositionally biased region" description="Low complexity" evidence="1">
    <location>
        <begin position="1945"/>
        <end position="1958"/>
    </location>
</feature>
<dbReference type="RefSeq" id="XP_050928764.1">
    <property type="nucleotide sequence ID" value="XM_051072807.1"/>
</dbReference>
<gene>
    <name evidence="3" type="primary">cplane1</name>
</gene>
<feature type="region of interest" description="Disordered" evidence="1">
    <location>
        <begin position="2006"/>
        <end position="2046"/>
    </location>
</feature>
<feature type="compositionally biased region" description="Polar residues" evidence="1">
    <location>
        <begin position="2019"/>
        <end position="2045"/>
    </location>
</feature>
<dbReference type="InterPro" id="IPR028236">
    <property type="entry name" value="CPLANE1"/>
</dbReference>
<feature type="compositionally biased region" description="Basic residues" evidence="1">
    <location>
        <begin position="2287"/>
        <end position="2297"/>
    </location>
</feature>